<dbReference type="Proteomes" id="UP000011560">
    <property type="component" value="Unassembled WGS sequence"/>
</dbReference>
<accession>M0BJN9</accession>
<dbReference type="CDD" id="cd02968">
    <property type="entry name" value="SCO"/>
    <property type="match status" value="1"/>
</dbReference>
<evidence type="ECO:0008006" key="7">
    <source>
        <dbReference type="Google" id="ProtNLM"/>
    </source>
</evidence>
<name>M0BJN9_9EURY</name>
<feature type="binding site" evidence="2">
    <location>
        <position position="127"/>
    </location>
    <ligand>
        <name>Cu cation</name>
        <dbReference type="ChEBI" id="CHEBI:23378"/>
    </ligand>
</feature>
<evidence type="ECO:0000313" key="6">
    <source>
        <dbReference type="Proteomes" id="UP000011560"/>
    </source>
</evidence>
<dbReference type="InterPro" id="IPR036249">
    <property type="entry name" value="Thioredoxin-like_sf"/>
</dbReference>
<dbReference type="PATRIC" id="fig|1227490.4.peg.1581"/>
<feature type="binding site" evidence="2">
    <location>
        <position position="123"/>
    </location>
    <ligand>
        <name>Cu cation</name>
        <dbReference type="ChEBI" id="CHEBI:23378"/>
    </ligand>
</feature>
<dbReference type="Gene3D" id="3.40.30.10">
    <property type="entry name" value="Glutaredoxin"/>
    <property type="match status" value="1"/>
</dbReference>
<evidence type="ECO:0000256" key="2">
    <source>
        <dbReference type="PIRSR" id="PIRSR603782-1"/>
    </source>
</evidence>
<gene>
    <name evidence="5" type="ORF">C479_07798</name>
</gene>
<comment type="caution">
    <text evidence="5">The sequence shown here is derived from an EMBL/GenBank/DDBJ whole genome shotgun (WGS) entry which is preliminary data.</text>
</comment>
<evidence type="ECO:0000256" key="4">
    <source>
        <dbReference type="SAM" id="MobiDB-lite"/>
    </source>
</evidence>
<proteinExistence type="inferred from homology"/>
<dbReference type="GO" id="GO:0046872">
    <property type="term" value="F:metal ion binding"/>
    <property type="evidence" value="ECO:0007669"/>
    <property type="project" value="UniProtKB-KW"/>
</dbReference>
<evidence type="ECO:0000256" key="3">
    <source>
        <dbReference type="PIRSR" id="PIRSR603782-2"/>
    </source>
</evidence>
<dbReference type="STRING" id="1227490.C479_07798"/>
<dbReference type="InterPro" id="IPR006311">
    <property type="entry name" value="TAT_signal"/>
</dbReference>
<feature type="compositionally biased region" description="Polar residues" evidence="4">
    <location>
        <begin position="11"/>
        <end position="23"/>
    </location>
</feature>
<dbReference type="AlphaFoldDB" id="M0BJN9"/>
<dbReference type="EMBL" id="AOIQ01000014">
    <property type="protein sequence ID" value="ELZ10697.1"/>
    <property type="molecule type" value="Genomic_DNA"/>
</dbReference>
<keyword evidence="3" id="KW-1015">Disulfide bond</keyword>
<dbReference type="InterPro" id="IPR003782">
    <property type="entry name" value="SCO1/SenC"/>
</dbReference>
<protein>
    <recommendedName>
        <fullName evidence="7">Electron transport protein SCO1/SenC</fullName>
    </recommendedName>
</protein>
<organism evidence="5 6">
    <name type="scientific">Halovivax asiaticus JCM 14624</name>
    <dbReference type="NCBI Taxonomy" id="1227490"/>
    <lineage>
        <taxon>Archaea</taxon>
        <taxon>Methanobacteriati</taxon>
        <taxon>Methanobacteriota</taxon>
        <taxon>Stenosarchaea group</taxon>
        <taxon>Halobacteria</taxon>
        <taxon>Halobacteriales</taxon>
        <taxon>Natrialbaceae</taxon>
        <taxon>Halovivax</taxon>
    </lineage>
</organism>
<dbReference type="Pfam" id="PF02630">
    <property type="entry name" value="SCO1-SenC"/>
    <property type="match status" value="1"/>
</dbReference>
<dbReference type="PROSITE" id="PS51318">
    <property type="entry name" value="TAT"/>
    <property type="match status" value="1"/>
</dbReference>
<reference evidence="5 6" key="1">
    <citation type="journal article" date="2014" name="PLoS Genet.">
        <title>Phylogenetically driven sequencing of extremely halophilic archaea reveals strategies for static and dynamic osmo-response.</title>
        <authorList>
            <person name="Becker E.A."/>
            <person name="Seitzer P.M."/>
            <person name="Tritt A."/>
            <person name="Larsen D."/>
            <person name="Krusor M."/>
            <person name="Yao A.I."/>
            <person name="Wu D."/>
            <person name="Madern D."/>
            <person name="Eisen J.A."/>
            <person name="Darling A.E."/>
            <person name="Facciotti M.T."/>
        </authorList>
    </citation>
    <scope>NUCLEOTIDE SEQUENCE [LARGE SCALE GENOMIC DNA]</scope>
    <source>
        <strain evidence="5 6">JCM 14624</strain>
    </source>
</reference>
<comment type="similarity">
    <text evidence="1">Belongs to the SCO1/2 family.</text>
</comment>
<feature type="region of interest" description="Disordered" evidence="4">
    <location>
        <begin position="206"/>
        <end position="261"/>
    </location>
</feature>
<keyword evidence="2" id="KW-0479">Metal-binding</keyword>
<evidence type="ECO:0000256" key="1">
    <source>
        <dbReference type="ARBA" id="ARBA00010996"/>
    </source>
</evidence>
<sequence length="305" mass="33221">MTIDRPAEPTARNNPTRGKTMNVNRPTVDRRTMLRLAGATALSLPLAGCIERIGDESGAARDDLVLAAPASHDRARETDVPHPIYGDDLPEATVQAPLHDRSVTTTEFVGDRATMLTFVFTSCTTVCPGLTSTLRRIQADSIDRGYADEIAFQTVTFDPEYDTTDVLREYGEKQGVDFDVGNWYFLRPETPARAKSVVEDTFGVAFERADGSDPTESEHETTGDDHDGMNGSDGETGDTDHDGTDESDGDTDETHDVRGSNHRHFVHTSLVLLVNRDGLVERAYAGGPPAPRTVLDDARTVVEEG</sequence>
<dbReference type="SUPFAM" id="SSF52833">
    <property type="entry name" value="Thioredoxin-like"/>
    <property type="match status" value="1"/>
</dbReference>
<keyword evidence="2" id="KW-0186">Copper</keyword>
<feature type="disulfide bond" description="Redox-active" evidence="3">
    <location>
        <begin position="123"/>
        <end position="127"/>
    </location>
</feature>
<feature type="compositionally biased region" description="Basic and acidic residues" evidence="4">
    <location>
        <begin position="207"/>
        <end position="228"/>
    </location>
</feature>
<feature type="region of interest" description="Disordered" evidence="4">
    <location>
        <begin position="1"/>
        <end position="23"/>
    </location>
</feature>
<evidence type="ECO:0000313" key="5">
    <source>
        <dbReference type="EMBL" id="ELZ10697.1"/>
    </source>
</evidence>
<keyword evidence="6" id="KW-1185">Reference proteome</keyword>